<keyword evidence="2" id="KW-0479">Metal-binding</keyword>
<feature type="domain" description="4Fe-4S ferredoxin-type" evidence="5">
    <location>
        <begin position="176"/>
        <end position="205"/>
    </location>
</feature>
<dbReference type="Gene3D" id="3.30.70.20">
    <property type="match status" value="1"/>
</dbReference>
<protein>
    <submittedName>
        <fullName evidence="6">Epoxyqueuosine reductase</fullName>
    </submittedName>
</protein>
<dbReference type="GO" id="GO:0051539">
    <property type="term" value="F:4 iron, 4 sulfur cluster binding"/>
    <property type="evidence" value="ECO:0007669"/>
    <property type="project" value="UniProtKB-KW"/>
</dbReference>
<dbReference type="GO" id="GO:0008616">
    <property type="term" value="P:tRNA queuosine(34) biosynthetic process"/>
    <property type="evidence" value="ECO:0007669"/>
    <property type="project" value="InterPro"/>
</dbReference>
<evidence type="ECO:0000259" key="5">
    <source>
        <dbReference type="PROSITE" id="PS51379"/>
    </source>
</evidence>
<keyword evidence="7" id="KW-1185">Reference proteome</keyword>
<dbReference type="PANTHER" id="PTHR30002:SF4">
    <property type="entry name" value="EPOXYQUEUOSINE REDUCTASE"/>
    <property type="match status" value="1"/>
</dbReference>
<sequence length="311" mass="35223">MNQTSEKEIIKAEAEKLGFCFSGFTDPRKPDHFPRYLDWIEAGKYAGMNYLARHDHIEKRKNPAIIYPDCRSILVLGISICYEFEPSFFSVASFARYWDYHHQITELCGKLIDRISSRLCKDVHAKICTDSSPILERSLAVQAGLGWIGRNSMLIHPKYGSTTLLAECLLDIEIEPDPPYNDDRCGKCRLCVDTCPTKCIDPNTRTIDAGRCIAYQTVENHGEIEPEIAALCGNQIFGCDVCVKICPWNQKNLVNQTPLSLHHIVIGEMKDLDLSDAEFKEKYQETPILRTKNSGLKRNIRNALHNLAEGG</sequence>
<gene>
    <name evidence="6" type="ORF">ATC1_131142</name>
</gene>
<dbReference type="InterPro" id="IPR017900">
    <property type="entry name" value="4Fe4S_Fe_S_CS"/>
</dbReference>
<keyword evidence="1" id="KW-0004">4Fe-4S</keyword>
<dbReference type="SUPFAM" id="SSF46548">
    <property type="entry name" value="alpha-helical ferredoxin"/>
    <property type="match status" value="1"/>
</dbReference>
<dbReference type="GO" id="GO:0052693">
    <property type="term" value="F:epoxyqueuosine reductase activity"/>
    <property type="evidence" value="ECO:0007669"/>
    <property type="project" value="TreeGrafter"/>
</dbReference>
<dbReference type="PROSITE" id="PS00198">
    <property type="entry name" value="4FE4S_FER_1"/>
    <property type="match status" value="1"/>
</dbReference>
<dbReference type="Proteomes" id="UP000053370">
    <property type="component" value="Unassembled WGS sequence"/>
</dbReference>
<evidence type="ECO:0000256" key="3">
    <source>
        <dbReference type="ARBA" id="ARBA00023004"/>
    </source>
</evidence>
<proteinExistence type="predicted"/>
<dbReference type="PANTHER" id="PTHR30002">
    <property type="entry name" value="EPOXYQUEUOSINE REDUCTASE"/>
    <property type="match status" value="1"/>
</dbReference>
<organism evidence="6">
    <name type="scientific">Flexilinea flocculi</name>
    <dbReference type="NCBI Taxonomy" id="1678840"/>
    <lineage>
        <taxon>Bacteria</taxon>
        <taxon>Bacillati</taxon>
        <taxon>Chloroflexota</taxon>
        <taxon>Anaerolineae</taxon>
        <taxon>Anaerolineales</taxon>
        <taxon>Anaerolineaceae</taxon>
        <taxon>Flexilinea</taxon>
    </lineage>
</organism>
<name>A0A0S7BRX7_9CHLR</name>
<dbReference type="Pfam" id="PF13484">
    <property type="entry name" value="Fer4_16"/>
    <property type="match status" value="1"/>
</dbReference>
<dbReference type="STRING" id="1678840.ATC1_131142"/>
<accession>A0A0S7BRX7</accession>
<keyword evidence="4" id="KW-0411">Iron-sulfur</keyword>
<reference evidence="6" key="1">
    <citation type="journal article" date="2015" name="Genome Announc.">
        <title>Draft Genome Sequence of Anaerolineae Strain TC1, a Novel Isolate from a Methanogenic Wastewater Treatment System.</title>
        <authorList>
            <person name="Matsuura N."/>
            <person name="Tourlousse D.M."/>
            <person name="Sun L."/>
            <person name="Toyonaga M."/>
            <person name="Kuroda K."/>
            <person name="Ohashi A."/>
            <person name="Cruz R."/>
            <person name="Yamaguchi T."/>
            <person name="Sekiguchi Y."/>
        </authorList>
    </citation>
    <scope>NUCLEOTIDE SEQUENCE [LARGE SCALE GENOMIC DNA]</scope>
    <source>
        <strain evidence="6">TC1</strain>
    </source>
</reference>
<evidence type="ECO:0000256" key="2">
    <source>
        <dbReference type="ARBA" id="ARBA00022723"/>
    </source>
</evidence>
<evidence type="ECO:0000313" key="7">
    <source>
        <dbReference type="Proteomes" id="UP000053370"/>
    </source>
</evidence>
<dbReference type="InterPro" id="IPR017896">
    <property type="entry name" value="4Fe4S_Fe-S-bd"/>
</dbReference>
<dbReference type="InterPro" id="IPR004453">
    <property type="entry name" value="QueG"/>
</dbReference>
<dbReference type="NCBIfam" id="TIGR00276">
    <property type="entry name" value="tRNA epoxyqueuosine(34) reductase QueG"/>
    <property type="match status" value="1"/>
</dbReference>
<evidence type="ECO:0000313" key="6">
    <source>
        <dbReference type="EMBL" id="GAP41159.1"/>
    </source>
</evidence>
<evidence type="ECO:0000256" key="1">
    <source>
        <dbReference type="ARBA" id="ARBA00022485"/>
    </source>
</evidence>
<dbReference type="AlphaFoldDB" id="A0A0S7BRX7"/>
<dbReference type="RefSeq" id="WP_062281821.1">
    <property type="nucleotide sequence ID" value="NZ_DF968181.1"/>
</dbReference>
<dbReference type="PROSITE" id="PS51379">
    <property type="entry name" value="4FE4S_FER_2"/>
    <property type="match status" value="1"/>
</dbReference>
<keyword evidence="3" id="KW-0408">Iron</keyword>
<dbReference type="GO" id="GO:0046872">
    <property type="term" value="F:metal ion binding"/>
    <property type="evidence" value="ECO:0007669"/>
    <property type="project" value="UniProtKB-KW"/>
</dbReference>
<evidence type="ECO:0000256" key="4">
    <source>
        <dbReference type="ARBA" id="ARBA00023014"/>
    </source>
</evidence>
<dbReference type="EMBL" id="DF968181">
    <property type="protein sequence ID" value="GAP41159.1"/>
    <property type="molecule type" value="Genomic_DNA"/>
</dbReference>